<evidence type="ECO:0000313" key="2">
    <source>
        <dbReference type="EMBL" id="MDH2394078.1"/>
    </source>
</evidence>
<accession>A0ABT6HZD4</accession>
<gene>
    <name evidence="2" type="ORF">QCN29_36135</name>
</gene>
<dbReference type="Pfam" id="PF14280">
    <property type="entry name" value="DUF4365"/>
    <property type="match status" value="1"/>
</dbReference>
<dbReference type="EMBL" id="JARWBG010000105">
    <property type="protein sequence ID" value="MDH2394078.1"/>
    <property type="molecule type" value="Genomic_DNA"/>
</dbReference>
<dbReference type="RefSeq" id="WP_279933500.1">
    <property type="nucleotide sequence ID" value="NZ_JARWBG010000105.1"/>
</dbReference>
<comment type="caution">
    <text evidence="2">The sequence shown here is derived from an EMBL/GenBank/DDBJ whole genome shotgun (WGS) entry which is preliminary data.</text>
</comment>
<dbReference type="InterPro" id="IPR025375">
    <property type="entry name" value="DUF4365"/>
</dbReference>
<evidence type="ECO:0000259" key="1">
    <source>
        <dbReference type="Pfam" id="PF14280"/>
    </source>
</evidence>
<sequence length="315" mass="35341">MPGQSRSQQIGWTGELWFQAQLPPGWIPQRPTMDVGVDFVVVICEAGPLNGREFRVQVKASENPKQTSKGIVISGVKRSTIDYWFLSILPTMIVAYDHGQNQGYYRWHSDLYDELSWLESDRNTRTVSLAIPNQNKLAPEAWEGIRQALLWHDRNLRSTLQSARNARSILPMIGELAAAIHQLNGIATPRDREHRPIPEPHLTEKQQGLLAILEMIQHQNVIKAVSRLTNELVPGSAGADRLHSWISAYRDTASQAFPKVDQIPDGDAFPPDYEFVFAPDRVSVVRPVLIQATLELIMLLTGHGAGRRATESFSS</sequence>
<protein>
    <submittedName>
        <fullName evidence="2">DUF4365 domain-containing protein</fullName>
    </submittedName>
</protein>
<evidence type="ECO:0000313" key="3">
    <source>
        <dbReference type="Proteomes" id="UP001223144"/>
    </source>
</evidence>
<name>A0ABT6HZD4_9ACTN</name>
<reference evidence="2 3" key="1">
    <citation type="submission" date="2023-04" db="EMBL/GenBank/DDBJ databases">
        <title>Streptomyces chengmaiensis sp. nov. isolated from the stem of mangrove plant in Hainan.</title>
        <authorList>
            <person name="Huang X."/>
            <person name="Zhou S."/>
            <person name="Chu X."/>
            <person name="Xie Y."/>
            <person name="Lin Y."/>
        </authorList>
    </citation>
    <scope>NUCLEOTIDE SEQUENCE [LARGE SCALE GENOMIC DNA]</scope>
    <source>
        <strain evidence="2 3">HNM0663</strain>
    </source>
</reference>
<keyword evidence="3" id="KW-1185">Reference proteome</keyword>
<dbReference type="Proteomes" id="UP001223144">
    <property type="component" value="Unassembled WGS sequence"/>
</dbReference>
<feature type="domain" description="DUF4365" evidence="1">
    <location>
        <begin position="26"/>
        <end position="148"/>
    </location>
</feature>
<organism evidence="2 3">
    <name type="scientific">Streptomyces chengmaiensis</name>
    <dbReference type="NCBI Taxonomy" id="3040919"/>
    <lineage>
        <taxon>Bacteria</taxon>
        <taxon>Bacillati</taxon>
        <taxon>Actinomycetota</taxon>
        <taxon>Actinomycetes</taxon>
        <taxon>Kitasatosporales</taxon>
        <taxon>Streptomycetaceae</taxon>
        <taxon>Streptomyces</taxon>
    </lineage>
</organism>
<proteinExistence type="predicted"/>